<keyword evidence="1" id="KW-0812">Transmembrane</keyword>
<feature type="transmembrane region" description="Helical" evidence="1">
    <location>
        <begin position="460"/>
        <end position="481"/>
    </location>
</feature>
<gene>
    <name evidence="2" type="ORF">CUT44_15105</name>
</gene>
<feature type="transmembrane region" description="Helical" evidence="1">
    <location>
        <begin position="235"/>
        <end position="256"/>
    </location>
</feature>
<accession>A0A2M8LYB4</accession>
<feature type="transmembrane region" description="Helical" evidence="1">
    <location>
        <begin position="80"/>
        <end position="100"/>
    </location>
</feature>
<evidence type="ECO:0000313" key="2">
    <source>
        <dbReference type="EMBL" id="PJE96966.1"/>
    </source>
</evidence>
<keyword evidence="1" id="KW-0472">Membrane</keyword>
<comment type="caution">
    <text evidence="2">The sequence shown here is derived from an EMBL/GenBank/DDBJ whole genome shotgun (WGS) entry which is preliminary data.</text>
</comment>
<evidence type="ECO:0000256" key="1">
    <source>
        <dbReference type="SAM" id="Phobius"/>
    </source>
</evidence>
<dbReference type="AlphaFoldDB" id="A0A2M8LYB4"/>
<evidence type="ECO:0000313" key="3">
    <source>
        <dbReference type="Proteomes" id="UP000230407"/>
    </source>
</evidence>
<name>A0A2M8LYB4_9ACTN</name>
<keyword evidence="3" id="KW-1185">Reference proteome</keyword>
<feature type="transmembrane region" description="Helical" evidence="1">
    <location>
        <begin position="121"/>
        <end position="150"/>
    </location>
</feature>
<keyword evidence="1" id="KW-1133">Transmembrane helix</keyword>
<dbReference type="EMBL" id="PGGW01000052">
    <property type="protein sequence ID" value="PJE96966.1"/>
    <property type="molecule type" value="Genomic_DNA"/>
</dbReference>
<feature type="transmembrane region" description="Helical" evidence="1">
    <location>
        <begin position="339"/>
        <end position="361"/>
    </location>
</feature>
<sequence length="526" mass="54290">MAGTGTLLRLALRRDRLLIPVWVILLAVLAVQSAAAVEQFYPTAADRADMARSTNANASMRAIYGPVFEPTLGAVSVWELLTTGTVLIAIVSMVIVVRHTREEEETGRQELISAAVVGHRAPLTAALLAAAVANAAAAVLIALGLMSIGLPTAGSVATGLTVGGTGMVFAAFAALAAQLTESARLAKGLTGAVLGAAFMLRAAGDSGTADGSSPLAWLSPLGWTRNVRPYADERFWVLLLMVALIAVVSAAAYELAGRRDVGASFLATRPGPAEGRIGGVYGLAWRLQRGSLLGWGTGFALGGFAFGAMADGADELIGDNEQSREIIERMGGAQGITDAFLAAMIGLFGMLAAVYAVSAVLRMRGEETSERAEPLLASVLPRLRWVSSHLVIAYAGSVVLLLVSGLTTGLGYGLAAGDTGQVWRVTGASLAQTPAVWLLAGAAVLLFGALPALSMAAWGLVVVVLVVGWIGPSLDLPQSVMNISPFTHLPKLPGAEVTAAPYLWLLLLAAVPLVAGIAAFRRRDIG</sequence>
<proteinExistence type="predicted"/>
<feature type="transmembrane region" description="Helical" evidence="1">
    <location>
        <begin position="156"/>
        <end position="176"/>
    </location>
</feature>
<reference evidence="2 3" key="1">
    <citation type="submission" date="2017-11" db="EMBL/GenBank/DDBJ databases">
        <title>Streptomyces carmine sp. nov., a novel actinomycete isolated from Sophora alopecuroides in Xinjiang, China.</title>
        <authorList>
            <person name="Wang Y."/>
            <person name="Luo X."/>
            <person name="Wan C."/>
            <person name="Zhang L."/>
        </authorList>
    </citation>
    <scope>NUCLEOTIDE SEQUENCE [LARGE SCALE GENOMIC DNA]</scope>
    <source>
        <strain evidence="2 3">TRM SA0054</strain>
    </source>
</reference>
<feature type="transmembrane region" description="Helical" evidence="1">
    <location>
        <begin position="435"/>
        <end position="453"/>
    </location>
</feature>
<feature type="transmembrane region" description="Helical" evidence="1">
    <location>
        <begin position="501"/>
        <end position="520"/>
    </location>
</feature>
<feature type="transmembrane region" description="Helical" evidence="1">
    <location>
        <begin position="391"/>
        <end position="415"/>
    </location>
</feature>
<protein>
    <submittedName>
        <fullName evidence="2">ABC transporter permease</fullName>
    </submittedName>
</protein>
<dbReference type="Proteomes" id="UP000230407">
    <property type="component" value="Unassembled WGS sequence"/>
</dbReference>
<organism evidence="2 3">
    <name type="scientific">Streptomyces carminius</name>
    <dbReference type="NCBI Taxonomy" id="2665496"/>
    <lineage>
        <taxon>Bacteria</taxon>
        <taxon>Bacillati</taxon>
        <taxon>Actinomycetota</taxon>
        <taxon>Actinomycetes</taxon>
        <taxon>Kitasatosporales</taxon>
        <taxon>Streptomycetaceae</taxon>
        <taxon>Streptomyces</taxon>
    </lineage>
</organism>